<feature type="transmembrane region" description="Helical" evidence="1">
    <location>
        <begin position="94"/>
        <end position="114"/>
    </location>
</feature>
<dbReference type="AlphaFoldDB" id="A0A0G3EJX5"/>
<gene>
    <name evidence="2" type="ORF">L21SP4_01858</name>
</gene>
<dbReference type="STRING" id="1307763.L21SP4_01858"/>
<dbReference type="KEGG" id="vbl:L21SP4_01858"/>
<protein>
    <submittedName>
        <fullName evidence="2">Uncharacterized protein</fullName>
    </submittedName>
</protein>
<sequence length="187" mass="20498">MSGLLIAGLTVGAIAALSGAWALARPEQMLGALKAFPRDAKAAAVLTAVDLAWAAIELNRMYLGTFDRFKPALWILTPLLIFLCIKYMDELLAARALGGLLLLVAAPILDAVRWFPTAADPSPWRLVMAVLAYLWIAYGLLLLCAPYWFRKHLEWWTSFDPRLRVGGALKLLAGLALIVLSLCCYRG</sequence>
<evidence type="ECO:0000313" key="2">
    <source>
        <dbReference type="EMBL" id="AKJ65095.1"/>
    </source>
</evidence>
<organism evidence="2 3">
    <name type="scientific">Kiritimatiella glycovorans</name>
    <dbReference type="NCBI Taxonomy" id="1307763"/>
    <lineage>
        <taxon>Bacteria</taxon>
        <taxon>Pseudomonadati</taxon>
        <taxon>Kiritimatiellota</taxon>
        <taxon>Kiritimatiellia</taxon>
        <taxon>Kiritimatiellales</taxon>
        <taxon>Kiritimatiellaceae</taxon>
        <taxon>Kiritimatiella</taxon>
    </lineage>
</organism>
<evidence type="ECO:0000313" key="3">
    <source>
        <dbReference type="Proteomes" id="UP000035268"/>
    </source>
</evidence>
<keyword evidence="1" id="KW-0472">Membrane</keyword>
<evidence type="ECO:0000256" key="1">
    <source>
        <dbReference type="SAM" id="Phobius"/>
    </source>
</evidence>
<dbReference type="RefSeq" id="WP_052882361.1">
    <property type="nucleotide sequence ID" value="NZ_CP010904.1"/>
</dbReference>
<accession>A0A0G3EJX5</accession>
<keyword evidence="1" id="KW-0812">Transmembrane</keyword>
<keyword evidence="3" id="KW-1185">Reference proteome</keyword>
<reference evidence="2 3" key="2">
    <citation type="journal article" date="2016" name="ISME J.">
        <title>Characterization of the first cultured representative of Verrucomicrobia subdivision 5 indicates the proposal of a novel phylum.</title>
        <authorList>
            <person name="Spring S."/>
            <person name="Bunk B."/>
            <person name="Sproer C."/>
            <person name="Schumann P."/>
            <person name="Rohde M."/>
            <person name="Tindall B.J."/>
            <person name="Klenk H.P."/>
        </authorList>
    </citation>
    <scope>NUCLEOTIDE SEQUENCE [LARGE SCALE GENOMIC DNA]</scope>
    <source>
        <strain evidence="2 3">L21-Fru-AB</strain>
    </source>
</reference>
<feature type="transmembrane region" description="Helical" evidence="1">
    <location>
        <begin position="126"/>
        <end position="148"/>
    </location>
</feature>
<feature type="transmembrane region" description="Helical" evidence="1">
    <location>
        <begin position="168"/>
        <end position="185"/>
    </location>
</feature>
<dbReference type="EMBL" id="CP010904">
    <property type="protein sequence ID" value="AKJ65095.1"/>
    <property type="molecule type" value="Genomic_DNA"/>
</dbReference>
<reference evidence="3" key="1">
    <citation type="submission" date="2015-02" db="EMBL/GenBank/DDBJ databases">
        <title>Description and complete genome sequence of the first cultured representative of the subdivision 5 of the Verrucomicrobia phylum.</title>
        <authorList>
            <person name="Spring S."/>
            <person name="Bunk B."/>
            <person name="Sproer C."/>
            <person name="Klenk H.-P."/>
        </authorList>
    </citation>
    <scope>NUCLEOTIDE SEQUENCE [LARGE SCALE GENOMIC DNA]</scope>
    <source>
        <strain evidence="3">L21-Fru-AB</strain>
    </source>
</reference>
<dbReference type="Proteomes" id="UP000035268">
    <property type="component" value="Chromosome"/>
</dbReference>
<proteinExistence type="predicted"/>
<keyword evidence="1" id="KW-1133">Transmembrane helix</keyword>
<name>A0A0G3EJX5_9BACT</name>